<comment type="caution">
    <text evidence="9">The sequence shown here is derived from an EMBL/GenBank/DDBJ whole genome shotgun (WGS) entry which is preliminary data.</text>
</comment>
<evidence type="ECO:0000256" key="2">
    <source>
        <dbReference type="ARBA" id="ARBA00009425"/>
    </source>
</evidence>
<keyword evidence="10" id="KW-1185">Reference proteome</keyword>
<feature type="transmembrane region" description="Helical" evidence="7">
    <location>
        <begin position="119"/>
        <end position="137"/>
    </location>
</feature>
<evidence type="ECO:0000259" key="8">
    <source>
        <dbReference type="Pfam" id="PF04039"/>
    </source>
</evidence>
<dbReference type="NCBIfam" id="NF009163">
    <property type="entry name" value="PRK12509.1"/>
    <property type="match status" value="1"/>
</dbReference>
<evidence type="ECO:0000256" key="3">
    <source>
        <dbReference type="ARBA" id="ARBA00022475"/>
    </source>
</evidence>
<dbReference type="Pfam" id="PF04039">
    <property type="entry name" value="MnhB"/>
    <property type="match status" value="1"/>
</dbReference>
<dbReference type="InterPro" id="IPR050622">
    <property type="entry name" value="CPA3_antiporter_subunitB"/>
</dbReference>
<gene>
    <name evidence="9" type="ORF">CKO13_06135</name>
</gene>
<proteinExistence type="inferred from homology"/>
<evidence type="ECO:0000313" key="10">
    <source>
        <dbReference type="Proteomes" id="UP000738126"/>
    </source>
</evidence>
<accession>A0ABS1E8P2</accession>
<dbReference type="EMBL" id="NRSH01000054">
    <property type="protein sequence ID" value="MBK1726609.1"/>
    <property type="molecule type" value="Genomic_DNA"/>
</dbReference>
<keyword evidence="5 7" id="KW-1133">Transmembrane helix</keyword>
<keyword evidence="6 7" id="KW-0472">Membrane</keyword>
<dbReference type="InterPro" id="IPR007182">
    <property type="entry name" value="MnhB"/>
</dbReference>
<evidence type="ECO:0000256" key="1">
    <source>
        <dbReference type="ARBA" id="ARBA00004651"/>
    </source>
</evidence>
<evidence type="ECO:0000313" key="9">
    <source>
        <dbReference type="EMBL" id="MBK1726609.1"/>
    </source>
</evidence>
<keyword evidence="3" id="KW-1003">Cell membrane</keyword>
<evidence type="ECO:0000256" key="7">
    <source>
        <dbReference type="SAM" id="Phobius"/>
    </source>
</evidence>
<dbReference type="Proteomes" id="UP000738126">
    <property type="component" value="Unassembled WGS sequence"/>
</dbReference>
<sequence>MQPGSLILSTMTRLLLPLQLLFSVFMLLRGHDLPGGGFIAGLVASAGFILYLFAFGVAATQALLRIDPREIAGAGLTLAVLSALPALLYGDPVFTAQWWHPSLPLIGEIKLSSPLLFDIGVYLTVIGSMLTIVISLAEAEE</sequence>
<feature type="transmembrane region" description="Helical" evidence="7">
    <location>
        <begin position="76"/>
        <end position="99"/>
    </location>
</feature>
<feature type="transmembrane region" description="Helical" evidence="7">
    <location>
        <begin position="40"/>
        <end position="64"/>
    </location>
</feature>
<name>A0ABS1E8P2_9GAMM</name>
<comment type="subcellular location">
    <subcellularLocation>
        <location evidence="1">Cell membrane</location>
        <topology evidence="1">Multi-pass membrane protein</topology>
    </subcellularLocation>
</comment>
<evidence type="ECO:0000256" key="6">
    <source>
        <dbReference type="ARBA" id="ARBA00023136"/>
    </source>
</evidence>
<protein>
    <submittedName>
        <fullName evidence="9">Na(+)/H(+) antiporter subunit B</fullName>
    </submittedName>
</protein>
<evidence type="ECO:0000256" key="4">
    <source>
        <dbReference type="ARBA" id="ARBA00022692"/>
    </source>
</evidence>
<dbReference type="RefSeq" id="WP_200257989.1">
    <property type="nucleotide sequence ID" value="NZ_NRSH01000054.1"/>
</dbReference>
<evidence type="ECO:0000256" key="5">
    <source>
        <dbReference type="ARBA" id="ARBA00022989"/>
    </source>
</evidence>
<keyword evidence="4 7" id="KW-0812">Transmembrane</keyword>
<dbReference type="PANTHER" id="PTHR33932">
    <property type="entry name" value="NA(+)/H(+) ANTIPORTER SUBUNIT B"/>
    <property type="match status" value="1"/>
</dbReference>
<reference evidence="9 10" key="1">
    <citation type="journal article" date="2020" name="Microorganisms">
        <title>Osmotic Adaptation and Compatible Solute Biosynthesis of Phototrophic Bacteria as Revealed from Genome Analyses.</title>
        <authorList>
            <person name="Imhoff J.F."/>
            <person name="Rahn T."/>
            <person name="Kunzel S."/>
            <person name="Keller A."/>
            <person name="Neulinger S.C."/>
        </authorList>
    </citation>
    <scope>NUCLEOTIDE SEQUENCE [LARGE SCALE GENOMIC DNA]</scope>
    <source>
        <strain evidence="9 10">DSM 15116</strain>
    </source>
</reference>
<comment type="similarity">
    <text evidence="2">Belongs to the CPA3 antiporters (TC 2.A.63) subunit B family.</text>
</comment>
<dbReference type="PANTHER" id="PTHR33932:SF4">
    <property type="entry name" value="NA(+)_H(+) ANTIPORTER SUBUNIT B"/>
    <property type="match status" value="1"/>
</dbReference>
<feature type="domain" description="Na+/H+ antiporter MnhB subunit-related protein" evidence="8">
    <location>
        <begin position="7"/>
        <end position="131"/>
    </location>
</feature>
<organism evidence="9 10">
    <name type="scientific">Halorhodospira neutriphila</name>
    <dbReference type="NCBI Taxonomy" id="168379"/>
    <lineage>
        <taxon>Bacteria</taxon>
        <taxon>Pseudomonadati</taxon>
        <taxon>Pseudomonadota</taxon>
        <taxon>Gammaproteobacteria</taxon>
        <taxon>Chromatiales</taxon>
        <taxon>Ectothiorhodospiraceae</taxon>
        <taxon>Halorhodospira</taxon>
    </lineage>
</organism>